<accession>A0A9N9ERW0</accession>
<reference evidence="2" key="1">
    <citation type="submission" date="2021-06" db="EMBL/GenBank/DDBJ databases">
        <authorList>
            <person name="Kallberg Y."/>
            <person name="Tangrot J."/>
            <person name="Rosling A."/>
        </authorList>
    </citation>
    <scope>NUCLEOTIDE SEQUENCE</scope>
    <source>
        <strain evidence="2">IN212</strain>
    </source>
</reference>
<organism evidence="2 3">
    <name type="scientific">Racocetra fulgida</name>
    <dbReference type="NCBI Taxonomy" id="60492"/>
    <lineage>
        <taxon>Eukaryota</taxon>
        <taxon>Fungi</taxon>
        <taxon>Fungi incertae sedis</taxon>
        <taxon>Mucoromycota</taxon>
        <taxon>Glomeromycotina</taxon>
        <taxon>Glomeromycetes</taxon>
        <taxon>Diversisporales</taxon>
        <taxon>Gigasporaceae</taxon>
        <taxon>Racocetra</taxon>
    </lineage>
</organism>
<feature type="compositionally biased region" description="Polar residues" evidence="1">
    <location>
        <begin position="43"/>
        <end position="57"/>
    </location>
</feature>
<comment type="caution">
    <text evidence="2">The sequence shown here is derived from an EMBL/GenBank/DDBJ whole genome shotgun (WGS) entry which is preliminary data.</text>
</comment>
<evidence type="ECO:0000313" key="2">
    <source>
        <dbReference type="EMBL" id="CAG8687441.1"/>
    </source>
</evidence>
<feature type="non-terminal residue" evidence="2">
    <location>
        <position position="57"/>
    </location>
</feature>
<dbReference type="AlphaFoldDB" id="A0A9N9ERW0"/>
<sequence>MHIVEPDRGKTVETSNSTMSIGLDINQMLKAPNLVEIDEDNTNRGNKYNNGRSPLKL</sequence>
<keyword evidence="3" id="KW-1185">Reference proteome</keyword>
<evidence type="ECO:0000313" key="3">
    <source>
        <dbReference type="Proteomes" id="UP000789396"/>
    </source>
</evidence>
<feature type="non-terminal residue" evidence="2">
    <location>
        <position position="1"/>
    </location>
</feature>
<proteinExistence type="predicted"/>
<gene>
    <name evidence="2" type="ORF">RFULGI_LOCUS9838</name>
</gene>
<protein>
    <submittedName>
        <fullName evidence="2">5680_t:CDS:1</fullName>
    </submittedName>
</protein>
<feature type="region of interest" description="Disordered" evidence="1">
    <location>
        <begin position="36"/>
        <end position="57"/>
    </location>
</feature>
<evidence type="ECO:0000256" key="1">
    <source>
        <dbReference type="SAM" id="MobiDB-lite"/>
    </source>
</evidence>
<dbReference type="EMBL" id="CAJVPZ010018382">
    <property type="protein sequence ID" value="CAG8687441.1"/>
    <property type="molecule type" value="Genomic_DNA"/>
</dbReference>
<name>A0A9N9ERW0_9GLOM</name>
<dbReference type="Proteomes" id="UP000789396">
    <property type="component" value="Unassembled WGS sequence"/>
</dbReference>